<keyword evidence="3" id="KW-1185">Reference proteome</keyword>
<evidence type="ECO:0000313" key="3">
    <source>
        <dbReference type="Proteomes" id="UP000620124"/>
    </source>
</evidence>
<evidence type="ECO:0000313" key="2">
    <source>
        <dbReference type="EMBL" id="KAF7331064.1"/>
    </source>
</evidence>
<feature type="transmembrane region" description="Helical" evidence="1">
    <location>
        <begin position="261"/>
        <end position="279"/>
    </location>
</feature>
<accession>A0A8H6WYN4</accession>
<name>A0A8H6WYN4_9AGAR</name>
<organism evidence="2 3">
    <name type="scientific">Mycena venus</name>
    <dbReference type="NCBI Taxonomy" id="2733690"/>
    <lineage>
        <taxon>Eukaryota</taxon>
        <taxon>Fungi</taxon>
        <taxon>Dikarya</taxon>
        <taxon>Basidiomycota</taxon>
        <taxon>Agaricomycotina</taxon>
        <taxon>Agaricomycetes</taxon>
        <taxon>Agaricomycetidae</taxon>
        <taxon>Agaricales</taxon>
        <taxon>Marasmiineae</taxon>
        <taxon>Mycenaceae</taxon>
        <taxon>Mycena</taxon>
    </lineage>
</organism>
<reference evidence="2" key="1">
    <citation type="submission" date="2020-05" db="EMBL/GenBank/DDBJ databases">
        <title>Mycena genomes resolve the evolution of fungal bioluminescence.</title>
        <authorList>
            <person name="Tsai I.J."/>
        </authorList>
    </citation>
    <scope>NUCLEOTIDE SEQUENCE</scope>
    <source>
        <strain evidence="2">CCC161011</strain>
    </source>
</reference>
<dbReference type="Proteomes" id="UP000620124">
    <property type="component" value="Unassembled WGS sequence"/>
</dbReference>
<dbReference type="AlphaFoldDB" id="A0A8H6WYN4"/>
<dbReference type="OrthoDB" id="10373889at2759"/>
<feature type="transmembrane region" description="Helical" evidence="1">
    <location>
        <begin position="291"/>
        <end position="310"/>
    </location>
</feature>
<proteinExistence type="predicted"/>
<dbReference type="EMBL" id="JACAZI010000032">
    <property type="protein sequence ID" value="KAF7331064.1"/>
    <property type="molecule type" value="Genomic_DNA"/>
</dbReference>
<gene>
    <name evidence="2" type="ORF">MVEN_02446700</name>
</gene>
<comment type="caution">
    <text evidence="2">The sequence shown here is derived from an EMBL/GenBank/DDBJ whole genome shotgun (WGS) entry which is preliminary data.</text>
</comment>
<protein>
    <submittedName>
        <fullName evidence="2">Uncharacterized protein</fullName>
    </submittedName>
</protein>
<keyword evidence="1" id="KW-0472">Membrane</keyword>
<sequence>MATGTSPTRLATVADNRDGSWLRCGRFDGSEYYVKTRRGGDSPLPSDLVVDDWHLTTAATNTANSLSSCEEAYFLGKDDWLLVLHSSQTAWYPSQHGNGTGLDMKTKRKLYWTYIAAHPAHAGRSMAKWIAEAHKQALAFLKWCSFEAMTSPSTANVPFTLTASQELANMLASLHEKSVYLKDGEEGAAVDTPGVRDAQQGNVLSHPVDDHPVPGAETAAQESLKLRTALIAKVLAAKYSQQAAHDPSIVPYNRHTSRHRGIAFVLGLPLAVLVCSLPSSGGRLSLTEPSGVFYAVVATVAVGGLARYSLAGLWGHGHHAARAV</sequence>
<evidence type="ECO:0000256" key="1">
    <source>
        <dbReference type="SAM" id="Phobius"/>
    </source>
</evidence>
<keyword evidence="1" id="KW-1133">Transmembrane helix</keyword>
<keyword evidence="1" id="KW-0812">Transmembrane</keyword>